<dbReference type="Proteomes" id="UP000471633">
    <property type="component" value="Unassembled WGS sequence"/>
</dbReference>
<gene>
    <name evidence="2" type="ORF">MS3_00006744</name>
</gene>
<dbReference type="KEGG" id="shx:MS3_00006744"/>
<reference evidence="2" key="4">
    <citation type="journal article" date="2022" name="PLoS Pathog.">
        <title>Chromosome-level genome of Schistosoma haematobium underpins genome-wide explorations of molecular variation.</title>
        <authorList>
            <person name="Stroehlein A.J."/>
            <person name="Korhonen P.K."/>
            <person name="Lee V.V."/>
            <person name="Ralph S.A."/>
            <person name="Mentink-Kane M."/>
            <person name="You H."/>
            <person name="McManus D.P."/>
            <person name="Tchuente L.T."/>
            <person name="Stothard J.R."/>
            <person name="Kaur P."/>
            <person name="Dudchenko O."/>
            <person name="Aiden E.L."/>
            <person name="Yang B."/>
            <person name="Yang H."/>
            <person name="Emery A.M."/>
            <person name="Webster B.L."/>
            <person name="Brindley P.J."/>
            <person name="Rollinson D."/>
            <person name="Chang B.C.H."/>
            <person name="Gasser R.B."/>
            <person name="Young N.D."/>
        </authorList>
    </citation>
    <scope>NUCLEOTIDE SEQUENCE</scope>
</reference>
<keyword evidence="3" id="KW-1185">Reference proteome</keyword>
<comment type="caution">
    <text evidence="2">The sequence shown here is derived from an EMBL/GenBank/DDBJ whole genome shotgun (WGS) entry which is preliminary data.</text>
</comment>
<dbReference type="CTD" id="75577568"/>
<evidence type="ECO:0000313" key="2">
    <source>
        <dbReference type="EMBL" id="KAH9585524.1"/>
    </source>
</evidence>
<keyword evidence="1" id="KW-0472">Membrane</keyword>
<protein>
    <submittedName>
        <fullName evidence="2">Uncharacterized protein</fullName>
    </submittedName>
</protein>
<reference evidence="2" key="3">
    <citation type="submission" date="2021-06" db="EMBL/GenBank/DDBJ databases">
        <title>Chromosome-level genome assembly for S. haematobium.</title>
        <authorList>
            <person name="Stroehlein A.J."/>
        </authorList>
    </citation>
    <scope>NUCLEOTIDE SEQUENCE</scope>
</reference>
<accession>A0A922IT53</accession>
<reference evidence="2" key="1">
    <citation type="journal article" date="2012" name="Nat. Genet.">
        <title>Whole-genome sequence of Schistosoma haematobium.</title>
        <authorList>
            <person name="Young N.D."/>
            <person name="Jex A.R."/>
            <person name="Li B."/>
            <person name="Liu S."/>
            <person name="Yang L."/>
            <person name="Xiong Z."/>
            <person name="Li Y."/>
            <person name="Cantacessi C."/>
            <person name="Hall R.S."/>
            <person name="Xu X."/>
            <person name="Chen F."/>
            <person name="Wu X."/>
            <person name="Zerlotini A."/>
            <person name="Oliveira G."/>
            <person name="Hofmann A."/>
            <person name="Zhang G."/>
            <person name="Fang X."/>
            <person name="Kang Y."/>
            <person name="Campbell B.E."/>
            <person name="Loukas A."/>
            <person name="Ranganathan S."/>
            <person name="Rollinson D."/>
            <person name="Rinaldi G."/>
            <person name="Brindley P.J."/>
            <person name="Yang H."/>
            <person name="Wang J."/>
            <person name="Wang J."/>
            <person name="Gasser R.B."/>
        </authorList>
    </citation>
    <scope>NUCLEOTIDE SEQUENCE</scope>
</reference>
<dbReference type="GeneID" id="75577568"/>
<dbReference type="AlphaFoldDB" id="A0A922IT53"/>
<dbReference type="EMBL" id="AMPZ03000004">
    <property type="protein sequence ID" value="KAH9585524.1"/>
    <property type="molecule type" value="Genomic_DNA"/>
</dbReference>
<sequence length="124" mass="14204">MLRNNKSSFRITLSLVFLLYALGSSIKYIHLLHPIEHYKYNYSQPVDVNEALAHQIDNQQIRSVILYATGICVLISGDILLSYSVLYLIVRRVYKSVIRTGEMNVCGFTNYCSTTLNDLHDKSI</sequence>
<name>A0A922IT53_SCHHA</name>
<dbReference type="RefSeq" id="XP_051068163.1">
    <property type="nucleotide sequence ID" value="XM_051214976.1"/>
</dbReference>
<evidence type="ECO:0000313" key="3">
    <source>
        <dbReference type="Proteomes" id="UP000471633"/>
    </source>
</evidence>
<evidence type="ECO:0000256" key="1">
    <source>
        <dbReference type="SAM" id="Phobius"/>
    </source>
</evidence>
<keyword evidence="1" id="KW-1133">Transmembrane helix</keyword>
<proteinExistence type="predicted"/>
<feature type="transmembrane region" description="Helical" evidence="1">
    <location>
        <begin position="64"/>
        <end position="90"/>
    </location>
</feature>
<reference evidence="2" key="2">
    <citation type="journal article" date="2019" name="Gigascience">
        <title>High-quality Schistosoma haematobium genome achieved by single-molecule and long-range sequencing.</title>
        <authorList>
            <person name="Stroehlein A.J."/>
            <person name="Korhonen P.K."/>
            <person name="Chong T.M."/>
            <person name="Lim Y.L."/>
            <person name="Chan K.G."/>
            <person name="Webster B."/>
            <person name="Rollinson D."/>
            <person name="Brindley P.J."/>
            <person name="Gasser R.B."/>
            <person name="Young N.D."/>
        </authorList>
    </citation>
    <scope>NUCLEOTIDE SEQUENCE</scope>
</reference>
<organism evidence="2 3">
    <name type="scientific">Schistosoma haematobium</name>
    <name type="common">Blood fluke</name>
    <dbReference type="NCBI Taxonomy" id="6185"/>
    <lineage>
        <taxon>Eukaryota</taxon>
        <taxon>Metazoa</taxon>
        <taxon>Spiralia</taxon>
        <taxon>Lophotrochozoa</taxon>
        <taxon>Platyhelminthes</taxon>
        <taxon>Trematoda</taxon>
        <taxon>Digenea</taxon>
        <taxon>Strigeidida</taxon>
        <taxon>Schistosomatoidea</taxon>
        <taxon>Schistosomatidae</taxon>
        <taxon>Schistosoma</taxon>
    </lineage>
</organism>
<keyword evidence="1" id="KW-0812">Transmembrane</keyword>